<dbReference type="PRINTS" id="PR00139">
    <property type="entry name" value="ASNGLNASE"/>
</dbReference>
<evidence type="ECO:0000259" key="4">
    <source>
        <dbReference type="Pfam" id="PF17763"/>
    </source>
</evidence>
<dbReference type="PIRSF" id="PIRSF500176">
    <property type="entry name" value="L_ASNase"/>
    <property type="match status" value="1"/>
</dbReference>
<keyword evidence="2 5" id="KW-0378">Hydrolase</keyword>
<dbReference type="NCBIfam" id="TIGR00520">
    <property type="entry name" value="asnASE_II"/>
    <property type="match status" value="1"/>
</dbReference>
<gene>
    <name evidence="5" type="ORF">EVA_11152</name>
</gene>
<dbReference type="InterPro" id="IPR036152">
    <property type="entry name" value="Asp/glu_Ase-like_sf"/>
</dbReference>
<dbReference type="PROSITE" id="PS00917">
    <property type="entry name" value="ASN_GLN_ASE_2"/>
    <property type="match status" value="1"/>
</dbReference>
<dbReference type="PANTHER" id="PTHR11707">
    <property type="entry name" value="L-ASPARAGINASE"/>
    <property type="match status" value="1"/>
</dbReference>
<protein>
    <submittedName>
        <fullName evidence="5">L-asparaginase, type II</fullName>
        <ecNumber evidence="5">3.5.1.-</ecNumber>
    </submittedName>
</protein>
<reference evidence="5" key="1">
    <citation type="journal article" date="2012" name="PLoS ONE">
        <title>Gene sets for utilization of primary and secondary nutrition supplies in the distal gut of endangered iberian lynx.</title>
        <authorList>
            <person name="Alcaide M."/>
            <person name="Messina E."/>
            <person name="Richter M."/>
            <person name="Bargiela R."/>
            <person name="Peplies J."/>
            <person name="Huws S.A."/>
            <person name="Newbold C.J."/>
            <person name="Golyshin P.N."/>
            <person name="Simon M.A."/>
            <person name="Lopez G."/>
            <person name="Yakimov M.M."/>
            <person name="Ferrer M."/>
        </authorList>
    </citation>
    <scope>NUCLEOTIDE SEQUENCE</scope>
</reference>
<dbReference type="EC" id="3.5.1.-" evidence="5"/>
<comment type="caution">
    <text evidence="5">The sequence shown here is derived from an EMBL/GenBank/DDBJ whole genome shotgun (WGS) entry which is preliminary data.</text>
</comment>
<dbReference type="InterPro" id="IPR027475">
    <property type="entry name" value="Asparaginase/glutaminase_AS2"/>
</dbReference>
<dbReference type="InterPro" id="IPR006034">
    <property type="entry name" value="Asparaginase/glutaminase-like"/>
</dbReference>
<dbReference type="InterPro" id="IPR027473">
    <property type="entry name" value="L-asparaginase_C"/>
</dbReference>
<dbReference type="AlphaFoldDB" id="J9G0I1"/>
<proteinExistence type="inferred from homology"/>
<accession>J9G0I1</accession>
<dbReference type="PIRSF" id="PIRSF001220">
    <property type="entry name" value="L-ASNase_gatD"/>
    <property type="match status" value="1"/>
</dbReference>
<dbReference type="Pfam" id="PF17763">
    <property type="entry name" value="Asparaginase_C"/>
    <property type="match status" value="1"/>
</dbReference>
<dbReference type="Pfam" id="PF00710">
    <property type="entry name" value="Asparaginase"/>
    <property type="match status" value="1"/>
</dbReference>
<dbReference type="InterPro" id="IPR037152">
    <property type="entry name" value="L-asparaginase_N_sf"/>
</dbReference>
<dbReference type="InterPro" id="IPR020827">
    <property type="entry name" value="Asparaginase/glutaminase_AS1"/>
</dbReference>
<comment type="similarity">
    <text evidence="1">Belongs to the asparaginase 1 family.</text>
</comment>
<feature type="non-terminal residue" evidence="5">
    <location>
        <position position="286"/>
    </location>
</feature>
<organism evidence="5">
    <name type="scientific">gut metagenome</name>
    <dbReference type="NCBI Taxonomy" id="749906"/>
    <lineage>
        <taxon>unclassified sequences</taxon>
        <taxon>metagenomes</taxon>
        <taxon>organismal metagenomes</taxon>
    </lineage>
</organism>
<evidence type="ECO:0000313" key="5">
    <source>
        <dbReference type="EMBL" id="EJX00742.1"/>
    </source>
</evidence>
<evidence type="ECO:0000259" key="3">
    <source>
        <dbReference type="Pfam" id="PF00710"/>
    </source>
</evidence>
<feature type="domain" description="Asparaginase/glutaminase C-terminal" evidence="4">
    <location>
        <begin position="239"/>
        <end position="286"/>
    </location>
</feature>
<dbReference type="InterPro" id="IPR004550">
    <property type="entry name" value="AsnASE_II"/>
</dbReference>
<dbReference type="EMBL" id="AMCI01003247">
    <property type="protein sequence ID" value="EJX00742.1"/>
    <property type="molecule type" value="Genomic_DNA"/>
</dbReference>
<dbReference type="FunFam" id="3.40.50.1170:FF:000001">
    <property type="entry name" value="L-asparaginase 2"/>
    <property type="match status" value="1"/>
</dbReference>
<dbReference type="GO" id="GO:0006528">
    <property type="term" value="P:asparagine metabolic process"/>
    <property type="evidence" value="ECO:0007669"/>
    <property type="project" value="InterPro"/>
</dbReference>
<dbReference type="CDD" id="cd08964">
    <property type="entry name" value="L-asparaginase_II"/>
    <property type="match status" value="1"/>
</dbReference>
<dbReference type="PROSITE" id="PS51732">
    <property type="entry name" value="ASN_GLN_ASE_3"/>
    <property type="match status" value="1"/>
</dbReference>
<evidence type="ECO:0000256" key="1">
    <source>
        <dbReference type="ARBA" id="ARBA00010518"/>
    </source>
</evidence>
<evidence type="ECO:0000256" key="2">
    <source>
        <dbReference type="ARBA" id="ARBA00022801"/>
    </source>
</evidence>
<dbReference type="PANTHER" id="PTHR11707:SF28">
    <property type="entry name" value="60 KDA LYSOPHOSPHOLIPASE"/>
    <property type="match status" value="1"/>
</dbReference>
<dbReference type="Gene3D" id="3.40.50.40">
    <property type="match status" value="1"/>
</dbReference>
<dbReference type="Gene3D" id="3.40.50.1170">
    <property type="entry name" value="L-asparaginase, N-terminal domain"/>
    <property type="match status" value="1"/>
</dbReference>
<dbReference type="PROSITE" id="PS00144">
    <property type="entry name" value="ASN_GLN_ASE_1"/>
    <property type="match status" value="1"/>
</dbReference>
<name>J9G0I1_9ZZZZ</name>
<dbReference type="SMART" id="SM00870">
    <property type="entry name" value="Asparaginase"/>
    <property type="match status" value="1"/>
</dbReference>
<sequence length="286" mass="29946">MKFKKTLLAVALTISAGIAMAADLPQVAILATGGTIAGTAASATQTTGYKAGDLAIQTLIDAVPQIKDYATVTGEQIVKISSNNLTDDVLLRLAKRCNELLADPKVSGVVITHGTDTLEETAFFLNLTVKSKKPVVVIGSMRPSTAISADGPMNLLNAVKLASDPKAQDRGVLVALNDQISSGRDVTKTNTTNVATFKSPDLGYLGYIAGGKNYFLRNPAMRHTYQSEFDVSNLDKLPRVDILYTHANDDRVLADAAIAAGAKGIVHAGSGNGSIHGQTEPALVEA</sequence>
<dbReference type="SUPFAM" id="SSF53774">
    <property type="entry name" value="Glutaminase/Asparaginase"/>
    <property type="match status" value="1"/>
</dbReference>
<feature type="domain" description="L-asparaginase N-terminal" evidence="3">
    <location>
        <begin position="26"/>
        <end position="219"/>
    </location>
</feature>
<dbReference type="InterPro" id="IPR027474">
    <property type="entry name" value="L-asparaginase_N"/>
</dbReference>
<dbReference type="InterPro" id="IPR040919">
    <property type="entry name" value="Asparaginase_C"/>
</dbReference>
<dbReference type="GO" id="GO:0004067">
    <property type="term" value="F:asparaginase activity"/>
    <property type="evidence" value="ECO:0007669"/>
    <property type="project" value="InterPro"/>
</dbReference>